<protein>
    <submittedName>
        <fullName evidence="2">Uncharacterized conserved protein, DUF2249 family</fullName>
    </submittedName>
</protein>
<gene>
    <name evidence="2" type="ORF">SAMN05443636_0133</name>
</gene>
<evidence type="ECO:0000313" key="3">
    <source>
        <dbReference type="Proteomes" id="UP000184357"/>
    </source>
</evidence>
<sequence>MARVNADDADTGIDIDSDDASLLDVREVDDPPFDHITTALAELGPEETLVIVNSFEPEPLYGELERRGFAYRTTRVGDDEWRVAIEYG</sequence>
<name>A0A1M5JK24_9EURY</name>
<dbReference type="OrthoDB" id="281801at2157"/>
<organism evidence="2 3">
    <name type="scientific">Halobaculum gomorrense</name>
    <dbReference type="NCBI Taxonomy" id="43928"/>
    <lineage>
        <taxon>Archaea</taxon>
        <taxon>Methanobacteriati</taxon>
        <taxon>Methanobacteriota</taxon>
        <taxon>Stenosarchaea group</taxon>
        <taxon>Halobacteria</taxon>
        <taxon>Halobacteriales</taxon>
        <taxon>Haloferacaceae</taxon>
        <taxon>Halobaculum</taxon>
    </lineage>
</organism>
<dbReference type="AlphaFoldDB" id="A0A1M5JK24"/>
<dbReference type="Proteomes" id="UP000184357">
    <property type="component" value="Unassembled WGS sequence"/>
</dbReference>
<evidence type="ECO:0000259" key="1">
    <source>
        <dbReference type="Pfam" id="PF10006"/>
    </source>
</evidence>
<dbReference type="RefSeq" id="WP_079991421.1">
    <property type="nucleotide sequence ID" value="NZ_FQWV01000001.1"/>
</dbReference>
<accession>A0A1M5JK24</accession>
<evidence type="ECO:0000313" key="2">
    <source>
        <dbReference type="EMBL" id="SHG40599.1"/>
    </source>
</evidence>
<dbReference type="InterPro" id="IPR018720">
    <property type="entry name" value="DUF2249"/>
</dbReference>
<feature type="domain" description="DUF2249" evidence="1">
    <location>
        <begin position="23"/>
        <end position="85"/>
    </location>
</feature>
<dbReference type="STRING" id="43928.SAMN05443636_0133"/>
<proteinExistence type="predicted"/>
<dbReference type="Pfam" id="PF10006">
    <property type="entry name" value="DUF2249"/>
    <property type="match status" value="1"/>
</dbReference>
<dbReference type="EMBL" id="FQWV01000001">
    <property type="protein sequence ID" value="SHG40599.1"/>
    <property type="molecule type" value="Genomic_DNA"/>
</dbReference>
<reference evidence="2 3" key="1">
    <citation type="submission" date="2016-11" db="EMBL/GenBank/DDBJ databases">
        <authorList>
            <person name="Jaros S."/>
            <person name="Januszkiewicz K."/>
            <person name="Wedrychowicz H."/>
        </authorList>
    </citation>
    <scope>NUCLEOTIDE SEQUENCE [LARGE SCALE GENOMIC DNA]</scope>
    <source>
        <strain evidence="2 3">DSM 9297</strain>
    </source>
</reference>
<keyword evidence="3" id="KW-1185">Reference proteome</keyword>